<comment type="similarity">
    <text evidence="7">Belongs to the binding-protein-dependent transport system permease family.</text>
</comment>
<evidence type="ECO:0000256" key="1">
    <source>
        <dbReference type="ARBA" id="ARBA00004651"/>
    </source>
</evidence>
<keyword evidence="10" id="KW-1185">Reference proteome</keyword>
<dbReference type="InterPro" id="IPR035906">
    <property type="entry name" value="MetI-like_sf"/>
</dbReference>
<evidence type="ECO:0000256" key="3">
    <source>
        <dbReference type="ARBA" id="ARBA00022475"/>
    </source>
</evidence>
<dbReference type="AlphaFoldDB" id="A0A917IFG1"/>
<feature type="transmembrane region" description="Helical" evidence="7">
    <location>
        <begin position="102"/>
        <end position="119"/>
    </location>
</feature>
<dbReference type="RefSeq" id="WP_188756727.1">
    <property type="nucleotide sequence ID" value="NZ_BMJY01000014.1"/>
</dbReference>
<protein>
    <submittedName>
        <fullName evidence="9">ABC transporter permease</fullName>
    </submittedName>
</protein>
<evidence type="ECO:0000259" key="8">
    <source>
        <dbReference type="PROSITE" id="PS50928"/>
    </source>
</evidence>
<dbReference type="InterPro" id="IPR000515">
    <property type="entry name" value="MetI-like"/>
</dbReference>
<dbReference type="PANTHER" id="PTHR30151:SF0">
    <property type="entry name" value="ABC TRANSPORTER PERMEASE PROTEIN MJ0413-RELATED"/>
    <property type="match status" value="1"/>
</dbReference>
<keyword evidence="5 7" id="KW-1133">Transmembrane helix</keyword>
<dbReference type="GO" id="GO:0055085">
    <property type="term" value="P:transmembrane transport"/>
    <property type="evidence" value="ECO:0007669"/>
    <property type="project" value="InterPro"/>
</dbReference>
<keyword evidence="4 7" id="KW-0812">Transmembrane</keyword>
<proteinExistence type="inferred from homology"/>
<evidence type="ECO:0000256" key="4">
    <source>
        <dbReference type="ARBA" id="ARBA00022692"/>
    </source>
</evidence>
<dbReference type="Pfam" id="PF00528">
    <property type="entry name" value="BPD_transp_1"/>
    <property type="match status" value="1"/>
</dbReference>
<evidence type="ECO:0000313" key="10">
    <source>
        <dbReference type="Proteomes" id="UP000657592"/>
    </source>
</evidence>
<dbReference type="PANTHER" id="PTHR30151">
    <property type="entry name" value="ALKANE SULFONATE ABC TRANSPORTER-RELATED, MEMBRANE SUBUNIT"/>
    <property type="match status" value="1"/>
</dbReference>
<feature type="transmembrane region" description="Helical" evidence="7">
    <location>
        <begin position="12"/>
        <end position="35"/>
    </location>
</feature>
<accession>A0A917IFG1</accession>
<evidence type="ECO:0000256" key="7">
    <source>
        <dbReference type="RuleBase" id="RU363032"/>
    </source>
</evidence>
<feature type="domain" description="ABC transmembrane type-1" evidence="8">
    <location>
        <begin position="58"/>
        <end position="242"/>
    </location>
</feature>
<feature type="transmembrane region" description="Helical" evidence="7">
    <location>
        <begin position="215"/>
        <end position="241"/>
    </location>
</feature>
<comment type="caution">
    <text evidence="9">The sequence shown here is derived from an EMBL/GenBank/DDBJ whole genome shotgun (WGS) entry which is preliminary data.</text>
</comment>
<reference evidence="9" key="2">
    <citation type="submission" date="2020-09" db="EMBL/GenBank/DDBJ databases">
        <authorList>
            <person name="Sun Q."/>
            <person name="Zhou Y."/>
        </authorList>
    </citation>
    <scope>NUCLEOTIDE SEQUENCE</scope>
    <source>
        <strain evidence="9">CGMCC 1.15794</strain>
    </source>
</reference>
<keyword evidence="6 7" id="KW-0472">Membrane</keyword>
<comment type="subcellular location">
    <subcellularLocation>
        <location evidence="1 7">Cell membrane</location>
        <topology evidence="1 7">Multi-pass membrane protein</topology>
    </subcellularLocation>
</comment>
<feature type="transmembrane region" description="Helical" evidence="7">
    <location>
        <begin position="168"/>
        <end position="195"/>
    </location>
</feature>
<dbReference type="Gene3D" id="1.10.3720.10">
    <property type="entry name" value="MetI-like"/>
    <property type="match status" value="1"/>
</dbReference>
<evidence type="ECO:0000256" key="2">
    <source>
        <dbReference type="ARBA" id="ARBA00022448"/>
    </source>
</evidence>
<evidence type="ECO:0000256" key="5">
    <source>
        <dbReference type="ARBA" id="ARBA00022989"/>
    </source>
</evidence>
<dbReference type="SUPFAM" id="SSF161098">
    <property type="entry name" value="MetI-like"/>
    <property type="match status" value="1"/>
</dbReference>
<gene>
    <name evidence="9" type="primary">ssuC</name>
    <name evidence="9" type="ORF">GCM10010921_25890</name>
</gene>
<evidence type="ECO:0000256" key="6">
    <source>
        <dbReference type="ARBA" id="ARBA00023136"/>
    </source>
</evidence>
<dbReference type="EMBL" id="BMJY01000014">
    <property type="protein sequence ID" value="GGH48432.1"/>
    <property type="molecule type" value="Genomic_DNA"/>
</dbReference>
<feature type="transmembrane region" description="Helical" evidence="7">
    <location>
        <begin position="55"/>
        <end position="82"/>
    </location>
</feature>
<organism evidence="9 10">
    <name type="scientific">Microbacterium album</name>
    <dbReference type="NCBI Taxonomy" id="2053191"/>
    <lineage>
        <taxon>Bacteria</taxon>
        <taxon>Bacillati</taxon>
        <taxon>Actinomycetota</taxon>
        <taxon>Actinomycetes</taxon>
        <taxon>Micrococcales</taxon>
        <taxon>Microbacteriaceae</taxon>
        <taxon>Microbacterium</taxon>
    </lineage>
</organism>
<sequence length="277" mass="29808">MNLASLRSWALQLWLPVVIVVAIFVGTAGSTSFYFPPFTEVLKALVDAFATGGLLADVAFSMTSVAIGLAIAIVAGVGLGVLIGERESLRVASQPFLDFMRAMPKVALVPIFILTFGIGSEPKVAIIALGGLWPILWNTIAGVHGIAPSVRESVRAYRIPAWLRLWKVLIPGALPQIFAGIRIALAIALLLMIVGEIYGSPQGLGNFVLRAGNSFLIAQTWAGTLLVGLIGYAMTLLLMLVEHYALGWYRQRAPRERVEAKASSYTLAIRTVRGRKP</sequence>
<keyword evidence="3" id="KW-1003">Cell membrane</keyword>
<dbReference type="CDD" id="cd06261">
    <property type="entry name" value="TM_PBP2"/>
    <property type="match status" value="1"/>
</dbReference>
<dbReference type="Proteomes" id="UP000657592">
    <property type="component" value="Unassembled WGS sequence"/>
</dbReference>
<reference evidence="9" key="1">
    <citation type="journal article" date="2014" name="Int. J. Syst. Evol. Microbiol.">
        <title>Complete genome sequence of Corynebacterium casei LMG S-19264T (=DSM 44701T), isolated from a smear-ripened cheese.</title>
        <authorList>
            <consortium name="US DOE Joint Genome Institute (JGI-PGF)"/>
            <person name="Walter F."/>
            <person name="Albersmeier A."/>
            <person name="Kalinowski J."/>
            <person name="Ruckert C."/>
        </authorList>
    </citation>
    <scope>NUCLEOTIDE SEQUENCE</scope>
    <source>
        <strain evidence="9">CGMCC 1.15794</strain>
    </source>
</reference>
<dbReference type="PROSITE" id="PS50928">
    <property type="entry name" value="ABC_TM1"/>
    <property type="match status" value="1"/>
</dbReference>
<feature type="transmembrane region" description="Helical" evidence="7">
    <location>
        <begin position="125"/>
        <end position="147"/>
    </location>
</feature>
<evidence type="ECO:0000313" key="9">
    <source>
        <dbReference type="EMBL" id="GGH48432.1"/>
    </source>
</evidence>
<keyword evidence="2 7" id="KW-0813">Transport</keyword>
<name>A0A917IFG1_9MICO</name>
<dbReference type="GO" id="GO:0005886">
    <property type="term" value="C:plasma membrane"/>
    <property type="evidence" value="ECO:0007669"/>
    <property type="project" value="UniProtKB-SubCell"/>
</dbReference>